<dbReference type="PANTHER" id="PTHR44137:SF32">
    <property type="entry name" value="DNAJ HEAT SHOCK AMINO-TERMINAL DOMAIN PROTEIN"/>
    <property type="match status" value="1"/>
</dbReference>
<comment type="caution">
    <text evidence="3">The sequence shown here is derived from an EMBL/GenBank/DDBJ whole genome shotgun (WGS) entry which is preliminary data.</text>
</comment>
<proteinExistence type="predicted"/>
<dbReference type="InterPro" id="IPR036869">
    <property type="entry name" value="J_dom_sf"/>
</dbReference>
<dbReference type="InterPro" id="IPR001623">
    <property type="entry name" value="DnaJ_domain"/>
</dbReference>
<dbReference type="Pfam" id="PF23551">
    <property type="entry name" value="Zn_ribbon_20"/>
    <property type="match status" value="1"/>
</dbReference>
<feature type="compositionally biased region" description="Polar residues" evidence="1">
    <location>
        <begin position="138"/>
        <end position="175"/>
    </location>
</feature>
<protein>
    <recommendedName>
        <fullName evidence="2">J domain-containing protein</fullName>
    </recommendedName>
</protein>
<sequence length="726" mass="81623">MECNKDEAVRAKEIAEKKFMGRDFAGAKKFALKAQSLYPELEGLSQMLTAFDVHVSAENRISSGEVDWYCVLGVNPWADDETVRKQYHKLALMLHPDKNKSLGADGAFKLVSEAWGLLSDKEKRLAYNQKLNPAGRQQRVSTQSKFSSAQHSANGFHNQNSTATSQTRTQNKNMQSRPTPVPSPSSRKPDTFWTICNRCMMHYEYLRVYLNHNLLCPNCHQPFLAVEKDPPSNVTKSSQNSRPHAANSNPFNSQRNGGQSTGSEGFGVRNSTNGPNHQWDNYARMNGAGGKVAAPSTASHAERVVQKAHDQVRREQEDARAATEWEKRYKRMNNSALRVDQLSKRKRSDETSMNNYGADILNRAATGNGGGGLGNSSEPRRSYFEAQRVYGFSDIHTKSMTVRDLSLLEVRNMLMGKGLLDVRGKLKEWSSNPVKLKETKTQEIMVNSDAKKHKKNVDSAGTSSNESTKQASAPLSINVPDPDFHNFDLDRTESSFGDDQVWAAYDENDGMPRYYARIHSVISLKPFKMKISWLNSRTSREFGPLDWVGSGFLKTCGDFHTGRHEISKTLNSFSHRVTWTKGTRGVVRILPRKGDVWALYRNWSPDWNEDTPDELVQEYEMVEVLNDYDEEQGISVVPLIKVAGFKAVFCRHVGSKQVRRIPKEEMFRFSHQVPNHVLTGKEAHNAPKGCLELDPAAVPVEFLQVISEASEAELVATGRKAEEEMA</sequence>
<dbReference type="SUPFAM" id="SSF46565">
    <property type="entry name" value="Chaperone J-domain"/>
    <property type="match status" value="1"/>
</dbReference>
<dbReference type="InterPro" id="IPR056988">
    <property type="entry name" value="Zn_ribbon_pln"/>
</dbReference>
<feature type="region of interest" description="Disordered" evidence="1">
    <location>
        <begin position="447"/>
        <end position="475"/>
    </location>
</feature>
<gene>
    <name evidence="3" type="ORF">DCAF_LOCUS1763</name>
</gene>
<feature type="region of interest" description="Disordered" evidence="1">
    <location>
        <begin position="229"/>
        <end position="319"/>
    </location>
</feature>
<dbReference type="Pfam" id="PF11926">
    <property type="entry name" value="DUF3444"/>
    <property type="match status" value="1"/>
</dbReference>
<feature type="compositionally biased region" description="Polar residues" evidence="1">
    <location>
        <begin position="232"/>
        <end position="279"/>
    </location>
</feature>
<evidence type="ECO:0000256" key="1">
    <source>
        <dbReference type="SAM" id="MobiDB-lite"/>
    </source>
</evidence>
<dbReference type="PANTHER" id="PTHR44137">
    <property type="entry name" value="BNAC03G44070D PROTEIN"/>
    <property type="match status" value="1"/>
</dbReference>
<feature type="compositionally biased region" description="Basic and acidic residues" evidence="1">
    <location>
        <begin position="300"/>
        <end position="319"/>
    </location>
</feature>
<evidence type="ECO:0000259" key="2">
    <source>
        <dbReference type="PROSITE" id="PS50076"/>
    </source>
</evidence>
<dbReference type="Proteomes" id="UP001314170">
    <property type="component" value="Unassembled WGS sequence"/>
</dbReference>
<name>A0AAV1QVT5_9ROSI</name>
<evidence type="ECO:0000313" key="4">
    <source>
        <dbReference type="Proteomes" id="UP001314170"/>
    </source>
</evidence>
<dbReference type="Gene3D" id="1.10.287.110">
    <property type="entry name" value="DnaJ domain"/>
    <property type="match status" value="1"/>
</dbReference>
<dbReference type="PRINTS" id="PR00625">
    <property type="entry name" value="JDOMAIN"/>
</dbReference>
<keyword evidence="4" id="KW-1185">Reference proteome</keyword>
<dbReference type="SMART" id="SM00271">
    <property type="entry name" value="DnaJ"/>
    <property type="match status" value="1"/>
</dbReference>
<evidence type="ECO:0000313" key="3">
    <source>
        <dbReference type="EMBL" id="CAK7324126.1"/>
    </source>
</evidence>
<organism evidence="3 4">
    <name type="scientific">Dovyalis caffra</name>
    <dbReference type="NCBI Taxonomy" id="77055"/>
    <lineage>
        <taxon>Eukaryota</taxon>
        <taxon>Viridiplantae</taxon>
        <taxon>Streptophyta</taxon>
        <taxon>Embryophyta</taxon>
        <taxon>Tracheophyta</taxon>
        <taxon>Spermatophyta</taxon>
        <taxon>Magnoliopsida</taxon>
        <taxon>eudicotyledons</taxon>
        <taxon>Gunneridae</taxon>
        <taxon>Pentapetalae</taxon>
        <taxon>rosids</taxon>
        <taxon>fabids</taxon>
        <taxon>Malpighiales</taxon>
        <taxon>Salicaceae</taxon>
        <taxon>Flacourtieae</taxon>
        <taxon>Dovyalis</taxon>
    </lineage>
</organism>
<dbReference type="EMBL" id="CAWUPB010000246">
    <property type="protein sequence ID" value="CAK7324126.1"/>
    <property type="molecule type" value="Genomic_DNA"/>
</dbReference>
<dbReference type="Pfam" id="PF00226">
    <property type="entry name" value="DnaJ"/>
    <property type="match status" value="1"/>
</dbReference>
<feature type="region of interest" description="Disordered" evidence="1">
    <location>
        <begin position="132"/>
        <end position="188"/>
    </location>
</feature>
<dbReference type="AlphaFoldDB" id="A0AAV1QVT5"/>
<accession>A0AAV1QVT5</accession>
<dbReference type="CDD" id="cd06257">
    <property type="entry name" value="DnaJ"/>
    <property type="match status" value="1"/>
</dbReference>
<feature type="domain" description="J" evidence="2">
    <location>
        <begin position="67"/>
        <end position="131"/>
    </location>
</feature>
<reference evidence="3 4" key="1">
    <citation type="submission" date="2024-01" db="EMBL/GenBank/DDBJ databases">
        <authorList>
            <person name="Waweru B."/>
        </authorList>
    </citation>
    <scope>NUCLEOTIDE SEQUENCE [LARGE SCALE GENOMIC DNA]</scope>
</reference>
<dbReference type="InterPro" id="IPR024593">
    <property type="entry name" value="DUF3444"/>
</dbReference>
<feature type="compositionally biased region" description="Polar residues" evidence="1">
    <location>
        <begin position="459"/>
        <end position="475"/>
    </location>
</feature>
<dbReference type="PROSITE" id="PS50076">
    <property type="entry name" value="DNAJ_2"/>
    <property type="match status" value="1"/>
</dbReference>